<dbReference type="EMBL" id="MH536811">
    <property type="protein sequence ID" value="AXG66347.1"/>
    <property type="molecule type" value="Genomic_DNA"/>
</dbReference>
<proteinExistence type="predicted"/>
<sequence>MKITLVDSNEVCKCVGKHIPKPTKLYRIDYSGGFVFVCPTAYLNLVSLEEEYVKHDGLPPGSVRKHFSEFTHELYRLMTRSA</sequence>
<gene>
    <name evidence="1" type="primary">87</name>
    <name evidence="1" type="ORF">SEA_ANNADREAMY_87</name>
</gene>
<evidence type="ECO:0000313" key="1">
    <source>
        <dbReference type="EMBL" id="AXG66347.1"/>
    </source>
</evidence>
<keyword evidence="2" id="KW-1185">Reference proteome</keyword>
<protein>
    <submittedName>
        <fullName evidence="1">Uncharacterized protein</fullName>
    </submittedName>
</protein>
<dbReference type="RefSeq" id="YP_009839053.1">
    <property type="nucleotide sequence ID" value="NC_048719.1"/>
</dbReference>
<dbReference type="Proteomes" id="UP000259354">
    <property type="component" value="Segment"/>
</dbReference>
<reference evidence="1 2" key="1">
    <citation type="submission" date="2018-06" db="EMBL/GenBank/DDBJ databases">
        <authorList>
            <person name="Moussa A."/>
            <person name="Couoh J.M."/>
            <person name="Harbem L."/>
            <person name="Okocha J.C."/>
            <person name="Taylor D."/>
            <person name="Teutsch A.B."/>
            <person name="Smith B.R."/>
            <person name="Suri N."/>
            <person name="Layton S.R."/>
            <person name="Kim T."/>
            <person name="Hughes L.E."/>
            <person name="Garlena R.A."/>
            <person name="Russell D.A."/>
            <person name="Pope W.H."/>
            <person name="Jacobs-Sera D."/>
            <person name="Hatfull G.F."/>
        </authorList>
    </citation>
    <scope>NUCLEOTIDE SEQUENCE [LARGE SCALE GENOMIC DNA]</scope>
</reference>
<dbReference type="GeneID" id="55609230"/>
<accession>A0A345GTS5</accession>
<name>A0A345GTS5_9CAUD</name>
<organism evidence="1 2">
    <name type="scientific">Streptomyces phage Annadreamy</name>
    <dbReference type="NCBI Taxonomy" id="2250335"/>
    <lineage>
        <taxon>Viruses</taxon>
        <taxon>Duplodnaviria</taxon>
        <taxon>Heunggongvirae</taxon>
        <taxon>Uroviricota</taxon>
        <taxon>Caudoviricetes</taxon>
        <taxon>Stanwilliamsviridae</taxon>
        <taxon>Loccivirinae</taxon>
        <taxon>Annadreamyvirus</taxon>
        <taxon>Annadreamyvirus annadreamy</taxon>
    </lineage>
</organism>
<dbReference type="KEGG" id="vg:55609230"/>
<evidence type="ECO:0000313" key="2">
    <source>
        <dbReference type="Proteomes" id="UP000259354"/>
    </source>
</evidence>